<evidence type="ECO:0000313" key="1">
    <source>
        <dbReference type="EMBL" id="ANP73253.1"/>
    </source>
</evidence>
<dbReference type="OrthoDB" id="3628931at2"/>
<dbReference type="PROSITE" id="PS51257">
    <property type="entry name" value="PROKAR_LIPOPROTEIN"/>
    <property type="match status" value="1"/>
</dbReference>
<dbReference type="EMBL" id="CP016282">
    <property type="protein sequence ID" value="ANP73253.1"/>
    <property type="molecule type" value="Genomic_DNA"/>
</dbReference>
<dbReference type="AlphaFoldDB" id="A0A1B1BLK8"/>
<evidence type="ECO:0000313" key="2">
    <source>
        <dbReference type="Proteomes" id="UP000092582"/>
    </source>
</evidence>
<reference evidence="1 2" key="1">
    <citation type="submission" date="2016-06" db="EMBL/GenBank/DDBJ databases">
        <title>Genome sequencing of Cryobacterium arcticum PAMC 27867.</title>
        <authorList>
            <person name="Lee J."/>
            <person name="Kim O.-S."/>
        </authorList>
    </citation>
    <scope>NUCLEOTIDE SEQUENCE [LARGE SCALE GENOMIC DNA]</scope>
    <source>
        <strain evidence="1 2">PAMC 27867</strain>
    </source>
</reference>
<proteinExistence type="predicted"/>
<dbReference type="RefSeq" id="WP_066596518.1">
    <property type="nucleotide sequence ID" value="NZ_CP016282.1"/>
</dbReference>
<name>A0A1B1BLK8_9MICO</name>
<evidence type="ECO:0008006" key="3">
    <source>
        <dbReference type="Google" id="ProtNLM"/>
    </source>
</evidence>
<dbReference type="Proteomes" id="UP000092582">
    <property type="component" value="Chromosome 1"/>
</dbReference>
<gene>
    <name evidence="1" type="ORF">PA27867_2302</name>
</gene>
<protein>
    <recommendedName>
        <fullName evidence="3">Septum formation-related domain-containing protein</fullName>
    </recommendedName>
</protein>
<accession>A0A1B1BLK8</accession>
<dbReference type="KEGG" id="cart:PA27867_2302"/>
<keyword evidence="2" id="KW-1185">Reference proteome</keyword>
<sequence>MTTAAIRRVGVTLLVLGALTGLGGCDALGGLIPGAEDLDDGTTAVMPNAGTDVFTLAVGDCLDGMEGDLYSGVASVPCSAGHDWEVYAETGLDGTEFPGDDVIVADAEELCGATFGPFVGLPEVDAASSELGYTYVTPTEADWAEAGHRSIVCLIGDMDGPVAGTLAGAGR</sequence>
<organism evidence="1 2">
    <name type="scientific">Cryobacterium arcticum</name>
    <dbReference type="NCBI Taxonomy" id="670052"/>
    <lineage>
        <taxon>Bacteria</taxon>
        <taxon>Bacillati</taxon>
        <taxon>Actinomycetota</taxon>
        <taxon>Actinomycetes</taxon>
        <taxon>Micrococcales</taxon>
        <taxon>Microbacteriaceae</taxon>
        <taxon>Cryobacterium</taxon>
    </lineage>
</organism>